<accession>A0ABR0TRL3</accession>
<evidence type="ECO:0000313" key="3">
    <source>
        <dbReference type="Proteomes" id="UP001341245"/>
    </source>
</evidence>
<organism evidence="2 3">
    <name type="scientific">Aureobasidium pullulans</name>
    <name type="common">Black yeast</name>
    <name type="synonym">Pullularia pullulans</name>
    <dbReference type="NCBI Taxonomy" id="5580"/>
    <lineage>
        <taxon>Eukaryota</taxon>
        <taxon>Fungi</taxon>
        <taxon>Dikarya</taxon>
        <taxon>Ascomycota</taxon>
        <taxon>Pezizomycotina</taxon>
        <taxon>Dothideomycetes</taxon>
        <taxon>Dothideomycetidae</taxon>
        <taxon>Dothideales</taxon>
        <taxon>Saccotheciaceae</taxon>
        <taxon>Aureobasidium</taxon>
    </lineage>
</organism>
<sequence>MSGKSSSDVNHDGPATKRLKANTEDDFPYDAHITILQSCGTAISSVHAGQFAKISKNNTGKHCKYAYSGGATTSDERKCNHGRRLFHG</sequence>
<feature type="region of interest" description="Disordered" evidence="1">
    <location>
        <begin position="1"/>
        <end position="23"/>
    </location>
</feature>
<proteinExistence type="predicted"/>
<name>A0ABR0TRL3_AURPU</name>
<evidence type="ECO:0000313" key="2">
    <source>
        <dbReference type="EMBL" id="KAK6006580.1"/>
    </source>
</evidence>
<dbReference type="Proteomes" id="UP001341245">
    <property type="component" value="Unassembled WGS sequence"/>
</dbReference>
<gene>
    <name evidence="2" type="ORF">QM012_006990</name>
</gene>
<evidence type="ECO:0000256" key="1">
    <source>
        <dbReference type="SAM" id="MobiDB-lite"/>
    </source>
</evidence>
<comment type="caution">
    <text evidence="2">The sequence shown here is derived from an EMBL/GenBank/DDBJ whole genome shotgun (WGS) entry which is preliminary data.</text>
</comment>
<protein>
    <submittedName>
        <fullName evidence="2">Uncharacterized protein</fullName>
    </submittedName>
</protein>
<dbReference type="EMBL" id="JASGXD010000004">
    <property type="protein sequence ID" value="KAK6006580.1"/>
    <property type="molecule type" value="Genomic_DNA"/>
</dbReference>
<keyword evidence="3" id="KW-1185">Reference proteome</keyword>
<reference evidence="2 3" key="1">
    <citation type="submission" date="2023-11" db="EMBL/GenBank/DDBJ databases">
        <title>Draft genome sequence and annotation of the polyextremotolerant black yeast-like fungus Aureobasidium pullulans NRRL 62042.</title>
        <authorList>
            <person name="Dielentheis-Frenken M.R.E."/>
            <person name="Wibberg D."/>
            <person name="Blank L.M."/>
            <person name="Tiso T."/>
        </authorList>
    </citation>
    <scope>NUCLEOTIDE SEQUENCE [LARGE SCALE GENOMIC DNA]</scope>
    <source>
        <strain evidence="2 3">NRRL 62042</strain>
    </source>
</reference>